<sequence length="102" mass="11487">MNEKIQNMIKDLTFECAKNNISFQLGAFSEEGSIITAQGGNEDLIALVILEQYKETLKAVEKVDCDCPKHKKLKELFGISVDEETNTSLDKRLSAFLRGDFK</sequence>
<organism evidence="1 2">
    <name type="scientific">Enterococcus gallinarum</name>
    <dbReference type="NCBI Taxonomy" id="1353"/>
    <lineage>
        <taxon>Bacteria</taxon>
        <taxon>Bacillati</taxon>
        <taxon>Bacillota</taxon>
        <taxon>Bacilli</taxon>
        <taxon>Lactobacillales</taxon>
        <taxon>Enterococcaceae</taxon>
        <taxon>Enterococcus</taxon>
    </lineage>
</organism>
<reference evidence="1 2" key="1">
    <citation type="submission" date="2018-06" db="EMBL/GenBank/DDBJ databases">
        <authorList>
            <consortium name="Pathogen Informatics"/>
            <person name="Doyle S."/>
        </authorList>
    </citation>
    <scope>NUCLEOTIDE SEQUENCE [LARGE SCALE GENOMIC DNA]</scope>
    <source>
        <strain evidence="1 2">NCTC12360</strain>
    </source>
</reference>
<proteinExistence type="predicted"/>
<dbReference type="Proteomes" id="UP000254807">
    <property type="component" value="Unassembled WGS sequence"/>
</dbReference>
<name>A0A376H2V7_ENTGA</name>
<dbReference type="RefSeq" id="WP_060815376.1">
    <property type="nucleotide sequence ID" value="NZ_CAJSYR010000009.1"/>
</dbReference>
<dbReference type="OrthoDB" id="2197467at2"/>
<evidence type="ECO:0000313" key="2">
    <source>
        <dbReference type="Proteomes" id="UP000254807"/>
    </source>
</evidence>
<dbReference type="AlphaFoldDB" id="A0A376H2V7"/>
<evidence type="ECO:0000313" key="1">
    <source>
        <dbReference type="EMBL" id="STD84252.1"/>
    </source>
</evidence>
<protein>
    <submittedName>
        <fullName evidence="1">Uncharacterized protein</fullName>
    </submittedName>
</protein>
<accession>A0A376H2V7</accession>
<keyword evidence="2" id="KW-1185">Reference proteome</keyword>
<dbReference type="EMBL" id="UFYW01000001">
    <property type="protein sequence ID" value="STD84252.1"/>
    <property type="molecule type" value="Genomic_DNA"/>
</dbReference>
<gene>
    <name evidence="1" type="ORF">NCTC12360_02781</name>
</gene>